<dbReference type="InterPro" id="IPR009057">
    <property type="entry name" value="Homeodomain-like_sf"/>
</dbReference>
<dbReference type="PANTHER" id="PTHR43280:SF32">
    <property type="entry name" value="TRANSCRIPTIONAL REGULATORY PROTEIN"/>
    <property type="match status" value="1"/>
</dbReference>
<dbReference type="PANTHER" id="PTHR43280">
    <property type="entry name" value="ARAC-FAMILY TRANSCRIPTIONAL REGULATOR"/>
    <property type="match status" value="1"/>
</dbReference>
<feature type="domain" description="HTH araC/xylS-type" evidence="4">
    <location>
        <begin position="181"/>
        <end position="279"/>
    </location>
</feature>
<accession>A0A1G6IZ11</accession>
<proteinExistence type="predicted"/>
<name>A0A1G6IZ11_NIADE</name>
<dbReference type="SUPFAM" id="SSF46689">
    <property type="entry name" value="Homeodomain-like"/>
    <property type="match status" value="1"/>
</dbReference>
<keyword evidence="6" id="KW-1185">Reference proteome</keyword>
<evidence type="ECO:0000256" key="2">
    <source>
        <dbReference type="ARBA" id="ARBA00023125"/>
    </source>
</evidence>
<dbReference type="SUPFAM" id="SSF51215">
    <property type="entry name" value="Regulatory protein AraC"/>
    <property type="match status" value="1"/>
</dbReference>
<dbReference type="InterPro" id="IPR037923">
    <property type="entry name" value="HTH-like"/>
</dbReference>
<dbReference type="OrthoDB" id="2585681at2"/>
<dbReference type="EMBL" id="FMZO01000001">
    <property type="protein sequence ID" value="SDC11670.1"/>
    <property type="molecule type" value="Genomic_DNA"/>
</dbReference>
<dbReference type="Proteomes" id="UP000198757">
    <property type="component" value="Unassembled WGS sequence"/>
</dbReference>
<evidence type="ECO:0000313" key="6">
    <source>
        <dbReference type="Proteomes" id="UP000198757"/>
    </source>
</evidence>
<evidence type="ECO:0000259" key="4">
    <source>
        <dbReference type="PROSITE" id="PS01124"/>
    </source>
</evidence>
<dbReference type="Gene3D" id="1.10.10.60">
    <property type="entry name" value="Homeodomain-like"/>
    <property type="match status" value="1"/>
</dbReference>
<evidence type="ECO:0000256" key="3">
    <source>
        <dbReference type="ARBA" id="ARBA00023163"/>
    </source>
</evidence>
<dbReference type="InterPro" id="IPR018060">
    <property type="entry name" value="HTH_AraC"/>
</dbReference>
<protein>
    <submittedName>
        <fullName evidence="5">AraC-type DNA-binding protein</fullName>
    </submittedName>
</protein>
<evidence type="ECO:0000256" key="1">
    <source>
        <dbReference type="ARBA" id="ARBA00023015"/>
    </source>
</evidence>
<dbReference type="GO" id="GO:0003700">
    <property type="term" value="F:DNA-binding transcription factor activity"/>
    <property type="evidence" value="ECO:0007669"/>
    <property type="project" value="InterPro"/>
</dbReference>
<dbReference type="Pfam" id="PF12833">
    <property type="entry name" value="HTH_18"/>
    <property type="match status" value="1"/>
</dbReference>
<dbReference type="SMART" id="SM00342">
    <property type="entry name" value="HTH_ARAC"/>
    <property type="match status" value="1"/>
</dbReference>
<dbReference type="PRINTS" id="PR00032">
    <property type="entry name" value="HTHARAC"/>
</dbReference>
<sequence>MPAKIPVLNLDNFAFNAVNGITILNHVLKGSNRITKPHKHNFYLFFLIHESSGSHTIDFIEHPVNNHQIHVLLPGQVHHWHLDAATTGFQLMISEAIFQTMINYLSFSPLFYFRHPVLSLDDYRFGIFHHEFQQLDEELRNTRPNLDIIHTRCKLIVQLLGKEQENQSEIIQKMKSNPLVIRYTTMVNEQFREHRSVAYYARQLNITPNYLNILCKRSLYASANELIQKRLVLESKRLLEVSGKSIKEIAYELGFYDTSNFSNFFKSQTGTAPKVFRAHKNEP</sequence>
<organism evidence="5 6">
    <name type="scientific">Niabella drilacis (strain DSM 25811 / CCM 8410 / CCUG 62505 / LMG 26954 / E90)</name>
    <dbReference type="NCBI Taxonomy" id="1285928"/>
    <lineage>
        <taxon>Bacteria</taxon>
        <taxon>Pseudomonadati</taxon>
        <taxon>Bacteroidota</taxon>
        <taxon>Chitinophagia</taxon>
        <taxon>Chitinophagales</taxon>
        <taxon>Chitinophagaceae</taxon>
        <taxon>Niabella</taxon>
    </lineage>
</organism>
<dbReference type="GO" id="GO:0043565">
    <property type="term" value="F:sequence-specific DNA binding"/>
    <property type="evidence" value="ECO:0007669"/>
    <property type="project" value="InterPro"/>
</dbReference>
<reference evidence="6" key="1">
    <citation type="submission" date="2016-10" db="EMBL/GenBank/DDBJ databases">
        <authorList>
            <person name="Varghese N."/>
            <person name="Submissions S."/>
        </authorList>
    </citation>
    <scope>NUCLEOTIDE SEQUENCE [LARGE SCALE GENOMIC DNA]</scope>
    <source>
        <strain evidence="6">DSM 25811 / CCM 8410 / LMG 26954 / E90</strain>
    </source>
</reference>
<keyword evidence="1" id="KW-0805">Transcription regulation</keyword>
<dbReference type="AlphaFoldDB" id="A0A1G6IZ11"/>
<dbReference type="InterPro" id="IPR020449">
    <property type="entry name" value="Tscrpt_reg_AraC-type_HTH"/>
</dbReference>
<keyword evidence="2 5" id="KW-0238">DNA-binding</keyword>
<dbReference type="PROSITE" id="PS01124">
    <property type="entry name" value="HTH_ARAC_FAMILY_2"/>
    <property type="match status" value="1"/>
</dbReference>
<keyword evidence="3" id="KW-0804">Transcription</keyword>
<evidence type="ECO:0000313" key="5">
    <source>
        <dbReference type="EMBL" id="SDC11670.1"/>
    </source>
</evidence>
<dbReference type="RefSeq" id="WP_090388307.1">
    <property type="nucleotide sequence ID" value="NZ_FMZO01000001.1"/>
</dbReference>
<gene>
    <name evidence="5" type="ORF">SAMN04487894_101369</name>
</gene>
<dbReference type="STRING" id="1285928.SAMN04487894_101369"/>